<proteinExistence type="inferred from homology"/>
<evidence type="ECO:0000256" key="6">
    <source>
        <dbReference type="ARBA" id="ARBA00023136"/>
    </source>
</evidence>
<accession>A0A2N5S0R9</accession>
<evidence type="ECO:0000256" key="4">
    <source>
        <dbReference type="ARBA" id="ARBA00022729"/>
    </source>
</evidence>
<dbReference type="SUPFAM" id="SSF101576">
    <property type="entry name" value="Supernatant protein factor (SPF), C-terminal domain"/>
    <property type="match status" value="1"/>
</dbReference>
<organism evidence="10 11">
    <name type="scientific">Puccinia coronata f. sp. avenae</name>
    <dbReference type="NCBI Taxonomy" id="200324"/>
    <lineage>
        <taxon>Eukaryota</taxon>
        <taxon>Fungi</taxon>
        <taxon>Dikarya</taxon>
        <taxon>Basidiomycota</taxon>
        <taxon>Pucciniomycotina</taxon>
        <taxon>Pucciniomycetes</taxon>
        <taxon>Pucciniales</taxon>
        <taxon>Pucciniaceae</taxon>
        <taxon>Puccinia</taxon>
    </lineage>
</organism>
<keyword evidence="5" id="KW-1133">Transmembrane helix</keyword>
<dbReference type="PANTHER" id="PTHR22811">
    <property type="entry name" value="TRANSMEMBRANE EMP24 DOMAIN-CONTAINING PROTEIN"/>
    <property type="match status" value="1"/>
</dbReference>
<sequence length="314" mass="35249">MGPAAGPSSDRTRREPGPRDRHRSHSTTSKFPTDQHRTIQLHTGAVVKNQQATYLLSIKTMALNTLRRLLRKNSRTTLFLCSLLLWVGTLSHTIDVQPGQVSCFFEDLHVDDKMTITFQVGGGGHLDIDFWLNDPAGTHLWNVVKRDTGTFTFTATQGGKHEYCFSNAMSTVSSKTVSFNVYGVMWVVDDAHMAPIELEIKHLASALEAVKEEQQYIVVREKLHRNTAESTNDRVKWWSLVQTAMVLGVTAWQVFYLKRFFEVKRVSLNPLPLFVRDGMEVADTAQSPGLAIQLDGQAAILQLDNMGLAVKLMH</sequence>
<dbReference type="AlphaFoldDB" id="A0A2N5S0R9"/>
<keyword evidence="3" id="KW-0812">Transmembrane</keyword>
<dbReference type="PROSITE" id="PS50866">
    <property type="entry name" value="GOLD"/>
    <property type="match status" value="1"/>
</dbReference>
<reference evidence="10 11" key="1">
    <citation type="submission" date="2017-11" db="EMBL/GenBank/DDBJ databases">
        <title>De novo assembly and phasing of dikaryotic genomes from two isolates of Puccinia coronata f. sp. avenae, the causal agent of oat crown rust.</title>
        <authorList>
            <person name="Miller M.E."/>
            <person name="Zhang Y."/>
            <person name="Omidvar V."/>
            <person name="Sperschneider J."/>
            <person name="Schwessinger B."/>
            <person name="Raley C."/>
            <person name="Palmer J.M."/>
            <person name="Garnica D."/>
            <person name="Upadhyaya N."/>
            <person name="Rathjen J."/>
            <person name="Taylor J.M."/>
            <person name="Park R.F."/>
            <person name="Dodds P.N."/>
            <person name="Hirsch C.D."/>
            <person name="Kianian S.F."/>
            <person name="Figueroa M."/>
        </authorList>
    </citation>
    <scope>NUCLEOTIDE SEQUENCE [LARGE SCALE GENOMIC DNA]</scope>
    <source>
        <strain evidence="10">12SD80</strain>
    </source>
</reference>
<evidence type="ECO:0000256" key="3">
    <source>
        <dbReference type="ARBA" id="ARBA00022692"/>
    </source>
</evidence>
<evidence type="ECO:0000313" key="10">
    <source>
        <dbReference type="EMBL" id="PLW06838.1"/>
    </source>
</evidence>
<evidence type="ECO:0000313" key="11">
    <source>
        <dbReference type="Proteomes" id="UP000235392"/>
    </source>
</evidence>
<dbReference type="GO" id="GO:0016020">
    <property type="term" value="C:membrane"/>
    <property type="evidence" value="ECO:0007669"/>
    <property type="project" value="UniProtKB-SubCell"/>
</dbReference>
<feature type="compositionally biased region" description="Basic and acidic residues" evidence="8">
    <location>
        <begin position="10"/>
        <end position="19"/>
    </location>
</feature>
<gene>
    <name evidence="10" type="ORF">PCASD_25346</name>
</gene>
<evidence type="ECO:0000256" key="2">
    <source>
        <dbReference type="ARBA" id="ARBA00007104"/>
    </source>
</evidence>
<comment type="similarity">
    <text evidence="2">Belongs to the EMP24/GP25L family.</text>
</comment>
<dbReference type="Proteomes" id="UP000235392">
    <property type="component" value="Unassembled WGS sequence"/>
</dbReference>
<dbReference type="EMBL" id="PGCI01001181">
    <property type="protein sequence ID" value="PLW06838.1"/>
    <property type="molecule type" value="Genomic_DNA"/>
</dbReference>
<dbReference type="SMART" id="SM01190">
    <property type="entry name" value="EMP24_GP25L"/>
    <property type="match status" value="1"/>
</dbReference>
<feature type="region of interest" description="Disordered" evidence="8">
    <location>
        <begin position="1"/>
        <end position="35"/>
    </location>
</feature>
<evidence type="ECO:0000256" key="7">
    <source>
        <dbReference type="ARBA" id="ARBA00037847"/>
    </source>
</evidence>
<feature type="domain" description="GOLD" evidence="9">
    <location>
        <begin position="101"/>
        <end position="183"/>
    </location>
</feature>
<dbReference type="InterPro" id="IPR015720">
    <property type="entry name" value="Emp24-like"/>
</dbReference>
<evidence type="ECO:0000256" key="1">
    <source>
        <dbReference type="ARBA" id="ARBA00004479"/>
    </source>
</evidence>
<dbReference type="InterPro" id="IPR009038">
    <property type="entry name" value="GOLD_dom"/>
</dbReference>
<keyword evidence="4" id="KW-0732">Signal</keyword>
<name>A0A2N5S0R9_9BASI</name>
<comment type="caution">
    <text evidence="10">The sequence shown here is derived from an EMBL/GenBank/DDBJ whole genome shotgun (WGS) entry which is preliminary data.</text>
</comment>
<evidence type="ECO:0000259" key="9">
    <source>
        <dbReference type="PROSITE" id="PS50866"/>
    </source>
</evidence>
<dbReference type="InterPro" id="IPR036598">
    <property type="entry name" value="GOLD_dom_sf"/>
</dbReference>
<evidence type="ECO:0000256" key="8">
    <source>
        <dbReference type="SAM" id="MobiDB-lite"/>
    </source>
</evidence>
<dbReference type="GO" id="GO:0012505">
    <property type="term" value="C:endomembrane system"/>
    <property type="evidence" value="ECO:0007669"/>
    <property type="project" value="UniProtKB-SubCell"/>
</dbReference>
<keyword evidence="6" id="KW-0472">Membrane</keyword>
<comment type="subcellular location">
    <subcellularLocation>
        <location evidence="7">Endomembrane system</location>
        <topology evidence="7">Single-pass membrane protein</topology>
    </subcellularLocation>
    <subcellularLocation>
        <location evidence="1">Membrane</location>
        <topology evidence="1">Single-pass type I membrane protein</topology>
    </subcellularLocation>
</comment>
<dbReference type="Pfam" id="PF01105">
    <property type="entry name" value="EMP24_GP25L"/>
    <property type="match status" value="1"/>
</dbReference>
<evidence type="ECO:0000256" key="5">
    <source>
        <dbReference type="ARBA" id="ARBA00022989"/>
    </source>
</evidence>
<protein>
    <recommendedName>
        <fullName evidence="9">GOLD domain-containing protein</fullName>
    </recommendedName>
</protein>